<gene>
    <name evidence="2" type="ORF">COS76_03870</name>
</gene>
<evidence type="ECO:0000313" key="2">
    <source>
        <dbReference type="EMBL" id="PIU74845.1"/>
    </source>
</evidence>
<protein>
    <submittedName>
        <fullName evidence="2">Uncharacterized protein</fullName>
    </submittedName>
</protein>
<comment type="caution">
    <text evidence="2">The sequence shown here is derived from an EMBL/GenBank/DDBJ whole genome shotgun (WGS) entry which is preliminary data.</text>
</comment>
<evidence type="ECO:0000313" key="3">
    <source>
        <dbReference type="Proteomes" id="UP000228775"/>
    </source>
</evidence>
<organism evidence="2 3">
    <name type="scientific">Candidatus Portnoybacteria bacterium CG06_land_8_20_14_3_00_39_12</name>
    <dbReference type="NCBI Taxonomy" id="1974809"/>
    <lineage>
        <taxon>Bacteria</taxon>
        <taxon>Candidatus Portnoyibacteriota</taxon>
    </lineage>
</organism>
<feature type="transmembrane region" description="Helical" evidence="1">
    <location>
        <begin position="6"/>
        <end position="25"/>
    </location>
</feature>
<accession>A0A2M7AW36</accession>
<dbReference type="Proteomes" id="UP000228775">
    <property type="component" value="Unassembled WGS sequence"/>
</dbReference>
<evidence type="ECO:0000256" key="1">
    <source>
        <dbReference type="SAM" id="Phobius"/>
    </source>
</evidence>
<proteinExistence type="predicted"/>
<dbReference type="EMBL" id="PEVY01000082">
    <property type="protein sequence ID" value="PIU74845.1"/>
    <property type="molecule type" value="Genomic_DNA"/>
</dbReference>
<keyword evidence="1" id="KW-1133">Transmembrane helix</keyword>
<dbReference type="AlphaFoldDB" id="A0A2M7AW36"/>
<name>A0A2M7AW36_9BACT</name>
<feature type="transmembrane region" description="Helical" evidence="1">
    <location>
        <begin position="37"/>
        <end position="56"/>
    </location>
</feature>
<sequence length="92" mass="10507">MFVNILGYYALIIIPLYYSGIIGNPLNTLCACGLDKLLFGIIAGSLAFWFGASWYFHLKEKNYGHAYFPFQKVVMPILPLIILSVIYYFLTK</sequence>
<reference evidence="3" key="1">
    <citation type="submission" date="2017-09" db="EMBL/GenBank/DDBJ databases">
        <title>Depth-based differentiation of microbial function through sediment-hosted aquifers and enrichment of novel symbionts in the deep terrestrial subsurface.</title>
        <authorList>
            <person name="Probst A.J."/>
            <person name="Ladd B."/>
            <person name="Jarett J.K."/>
            <person name="Geller-Mcgrath D.E."/>
            <person name="Sieber C.M.K."/>
            <person name="Emerson J.B."/>
            <person name="Anantharaman K."/>
            <person name="Thomas B.C."/>
            <person name="Malmstrom R."/>
            <person name="Stieglmeier M."/>
            <person name="Klingl A."/>
            <person name="Woyke T."/>
            <person name="Ryan C.M."/>
            <person name="Banfield J.F."/>
        </authorList>
    </citation>
    <scope>NUCLEOTIDE SEQUENCE [LARGE SCALE GENOMIC DNA]</scope>
</reference>
<keyword evidence="1" id="KW-0812">Transmembrane</keyword>
<keyword evidence="1" id="KW-0472">Membrane</keyword>
<feature type="transmembrane region" description="Helical" evidence="1">
    <location>
        <begin position="68"/>
        <end position="90"/>
    </location>
</feature>